<organism evidence="12 13">
    <name type="scientific">Euplotes crassus</name>
    <dbReference type="NCBI Taxonomy" id="5936"/>
    <lineage>
        <taxon>Eukaryota</taxon>
        <taxon>Sar</taxon>
        <taxon>Alveolata</taxon>
        <taxon>Ciliophora</taxon>
        <taxon>Intramacronucleata</taxon>
        <taxon>Spirotrichea</taxon>
        <taxon>Hypotrichia</taxon>
        <taxon>Euplotida</taxon>
        <taxon>Euplotidae</taxon>
        <taxon>Moneuplotes</taxon>
    </lineage>
</organism>
<dbReference type="SUPFAM" id="SSF103506">
    <property type="entry name" value="Mitochondrial carrier"/>
    <property type="match status" value="1"/>
</dbReference>
<dbReference type="Gene3D" id="1.50.40.10">
    <property type="entry name" value="Mitochondrial carrier domain"/>
    <property type="match status" value="1"/>
</dbReference>
<comment type="caution">
    <text evidence="12">The sequence shown here is derived from an EMBL/GenBank/DDBJ whole genome shotgun (WGS) entry which is preliminary data.</text>
</comment>
<evidence type="ECO:0000256" key="3">
    <source>
        <dbReference type="ARBA" id="ARBA00006375"/>
    </source>
</evidence>
<dbReference type="PROSITE" id="PS50920">
    <property type="entry name" value="SOLCAR"/>
    <property type="match status" value="3"/>
</dbReference>
<reference evidence="12" key="1">
    <citation type="submission" date="2023-07" db="EMBL/GenBank/DDBJ databases">
        <authorList>
            <consortium name="AG Swart"/>
            <person name="Singh M."/>
            <person name="Singh A."/>
            <person name="Seah K."/>
            <person name="Emmerich C."/>
        </authorList>
    </citation>
    <scope>NUCLEOTIDE SEQUENCE</scope>
    <source>
        <strain evidence="12">DP1</strain>
    </source>
</reference>
<keyword evidence="4 10" id="KW-0813">Transport</keyword>
<feature type="repeat" description="Solcar" evidence="9">
    <location>
        <begin position="17"/>
        <end position="103"/>
    </location>
</feature>
<evidence type="ECO:0000256" key="1">
    <source>
        <dbReference type="ARBA" id="ARBA00004141"/>
    </source>
</evidence>
<comment type="similarity">
    <text evidence="3 10">Belongs to the mitochondrial carrier (TC 2.A.29) family.</text>
</comment>
<evidence type="ECO:0000256" key="9">
    <source>
        <dbReference type="PROSITE-ProRule" id="PRU00282"/>
    </source>
</evidence>
<feature type="transmembrane region" description="Helical" evidence="11">
    <location>
        <begin position="120"/>
        <end position="140"/>
    </location>
</feature>
<keyword evidence="6" id="KW-0677">Repeat</keyword>
<sequence>MSEAKDKKNLTKGVKNDSYLVGFISGACASCMSETITIPLDTAKVRMMLYGMSGKYSSVTSTLKTIAREQGTRMLWKGTIPACQRQCVFSGIKLSLYDPIKNWSCSTPEELQFTPLHKKIFAGVIGGGIACFFASPFDLIKIRMQDVNKSKLYDGVLDCYKKIYMREGGIRGYFKGCGTNIGRNAFMNAAELTGYDTTRQLIMTKTNLPDHPALYILYGAAAGITGALCAQPVDLLKTRVMNNPEIYKNFLTCLKMTVQKDGFLSLYNGIRPFMVRAVSFNTLLFLFYGYLREFFGKAIDGE</sequence>
<name>A0AAD1XPN2_EUPCR</name>
<dbReference type="GO" id="GO:0005743">
    <property type="term" value="C:mitochondrial inner membrane"/>
    <property type="evidence" value="ECO:0007669"/>
    <property type="project" value="InterPro"/>
</dbReference>
<proteinExistence type="inferred from homology"/>
<dbReference type="InterPro" id="IPR023395">
    <property type="entry name" value="MCP_dom_sf"/>
</dbReference>
<evidence type="ECO:0000256" key="8">
    <source>
        <dbReference type="ARBA" id="ARBA00023136"/>
    </source>
</evidence>
<keyword evidence="8 9" id="KW-0472">Membrane</keyword>
<keyword evidence="13" id="KW-1185">Reference proteome</keyword>
<comment type="subcellular location">
    <subcellularLocation>
        <location evidence="1">Membrane</location>
        <topology evidence="1">Multi-pass membrane protein</topology>
    </subcellularLocation>
    <subcellularLocation>
        <location evidence="2">Mitochondrion membrane</location>
    </subcellularLocation>
</comment>
<dbReference type="PANTHER" id="PTHR45618">
    <property type="entry name" value="MITOCHONDRIAL DICARBOXYLATE CARRIER-RELATED"/>
    <property type="match status" value="1"/>
</dbReference>
<feature type="repeat" description="Solcar" evidence="9">
    <location>
        <begin position="213"/>
        <end position="294"/>
    </location>
</feature>
<dbReference type="InterPro" id="IPR002167">
    <property type="entry name" value="GDC-like"/>
</dbReference>
<evidence type="ECO:0000256" key="11">
    <source>
        <dbReference type="SAM" id="Phobius"/>
    </source>
</evidence>
<dbReference type="GO" id="GO:0055085">
    <property type="term" value="P:transmembrane transport"/>
    <property type="evidence" value="ECO:0007669"/>
    <property type="project" value="InterPro"/>
</dbReference>
<dbReference type="PROSITE" id="PS51257">
    <property type="entry name" value="PROKAR_LIPOPROTEIN"/>
    <property type="match status" value="1"/>
</dbReference>
<protein>
    <submittedName>
        <fullName evidence="12">Uncharacterized protein</fullName>
    </submittedName>
</protein>
<evidence type="ECO:0000256" key="10">
    <source>
        <dbReference type="RuleBase" id="RU000488"/>
    </source>
</evidence>
<dbReference type="PRINTS" id="PR00928">
    <property type="entry name" value="GRAVESDC"/>
</dbReference>
<dbReference type="PRINTS" id="PR00926">
    <property type="entry name" value="MITOCARRIER"/>
</dbReference>
<dbReference type="AlphaFoldDB" id="A0AAD1XPN2"/>
<accession>A0AAD1XPN2</accession>
<evidence type="ECO:0000256" key="2">
    <source>
        <dbReference type="ARBA" id="ARBA00004325"/>
    </source>
</evidence>
<evidence type="ECO:0000256" key="6">
    <source>
        <dbReference type="ARBA" id="ARBA00022737"/>
    </source>
</evidence>
<feature type="repeat" description="Solcar" evidence="9">
    <location>
        <begin position="114"/>
        <end position="201"/>
    </location>
</feature>
<dbReference type="InterPro" id="IPR050391">
    <property type="entry name" value="Mito_Metabolite_Transporter"/>
</dbReference>
<dbReference type="InterPro" id="IPR018108">
    <property type="entry name" value="MCP_transmembrane"/>
</dbReference>
<feature type="transmembrane region" description="Helical" evidence="11">
    <location>
        <begin position="213"/>
        <end position="233"/>
    </location>
</feature>
<keyword evidence="7 11" id="KW-1133">Transmembrane helix</keyword>
<dbReference type="Proteomes" id="UP001295684">
    <property type="component" value="Unassembled WGS sequence"/>
</dbReference>
<evidence type="ECO:0000256" key="7">
    <source>
        <dbReference type="ARBA" id="ARBA00022989"/>
    </source>
</evidence>
<evidence type="ECO:0000313" key="12">
    <source>
        <dbReference type="EMBL" id="CAI2376502.1"/>
    </source>
</evidence>
<dbReference type="Pfam" id="PF00153">
    <property type="entry name" value="Mito_carr"/>
    <property type="match status" value="3"/>
</dbReference>
<dbReference type="InterPro" id="IPR002067">
    <property type="entry name" value="MCP"/>
</dbReference>
<feature type="transmembrane region" description="Helical" evidence="11">
    <location>
        <begin position="273"/>
        <end position="291"/>
    </location>
</feature>
<evidence type="ECO:0000256" key="5">
    <source>
        <dbReference type="ARBA" id="ARBA00022692"/>
    </source>
</evidence>
<evidence type="ECO:0000256" key="4">
    <source>
        <dbReference type="ARBA" id="ARBA00022448"/>
    </source>
</evidence>
<keyword evidence="5 9" id="KW-0812">Transmembrane</keyword>
<gene>
    <name evidence="12" type="ORF">ECRASSUSDP1_LOCUS17872</name>
</gene>
<feature type="transmembrane region" description="Helical" evidence="11">
    <location>
        <begin position="20"/>
        <end position="40"/>
    </location>
</feature>
<dbReference type="EMBL" id="CAMPGE010018063">
    <property type="protein sequence ID" value="CAI2376502.1"/>
    <property type="molecule type" value="Genomic_DNA"/>
</dbReference>
<evidence type="ECO:0000313" key="13">
    <source>
        <dbReference type="Proteomes" id="UP001295684"/>
    </source>
</evidence>